<gene>
    <name evidence="3" type="ORF">NliqN6_5843</name>
</gene>
<dbReference type="Proteomes" id="UP000620104">
    <property type="component" value="Unassembled WGS sequence"/>
</dbReference>
<sequence>MSLKRKQWMEAASPASAPSPSGSSKTSPTKPSTPGYGNRGGDGDVKSDGTPGRDKKKVKMETPALQPGAPTVAFGEFASFGRNIYTRAIIIRDTLRKRRGPINIPDLEWNLRVADPEIRISEELLEAVKQHEGIIHNAALNTIEYKPPYDWTTPQELLTYIKTHSSQPGGIPVARIRTEYSGPEHPNTLLTGWENEGHILIMRVPGNMSLPDPGAKLRRNAVMKGAELNAAPMMEVPNGKNWRAVHWDSVRERGDAPPGKIDEEFREMWADVKTPVEADLPKLLAALGHKVDPRETAKKTAVKGPSKKKKRTGARNVSKLTNVHLLEKGIDLSKDYVPE</sequence>
<dbReference type="AlphaFoldDB" id="A0A8H3YJE0"/>
<feature type="region of interest" description="Disordered" evidence="1">
    <location>
        <begin position="1"/>
        <end position="63"/>
    </location>
</feature>
<dbReference type="GO" id="GO:0005673">
    <property type="term" value="C:transcription factor TFIIE complex"/>
    <property type="evidence" value="ECO:0007669"/>
    <property type="project" value="InterPro"/>
</dbReference>
<evidence type="ECO:0000259" key="2">
    <source>
        <dbReference type="Pfam" id="PF22254"/>
    </source>
</evidence>
<evidence type="ECO:0000313" key="3">
    <source>
        <dbReference type="EMBL" id="GHJ89441.1"/>
    </source>
</evidence>
<dbReference type="EMBL" id="BLZA01000043">
    <property type="protein sequence ID" value="GHJ89441.1"/>
    <property type="molecule type" value="Genomic_DNA"/>
</dbReference>
<dbReference type="InterPro" id="IPR054600">
    <property type="entry name" value="TFA2_E-tether"/>
</dbReference>
<feature type="compositionally biased region" description="Low complexity" evidence="1">
    <location>
        <begin position="11"/>
        <end position="35"/>
    </location>
</feature>
<feature type="domain" description="Transcription initiation factor IIE subunit beta E-tether" evidence="2">
    <location>
        <begin position="258"/>
        <end position="290"/>
    </location>
</feature>
<dbReference type="PANTHER" id="PTHR12716">
    <property type="entry name" value="TRANSCRIPTION INITIATION FACTOR IIE, BETA SUBUNIT"/>
    <property type="match status" value="1"/>
</dbReference>
<comment type="caution">
    <text evidence="3">The sequence shown here is derived from an EMBL/GenBank/DDBJ whole genome shotgun (WGS) entry which is preliminary data.</text>
</comment>
<dbReference type="GO" id="GO:0006367">
    <property type="term" value="P:transcription initiation at RNA polymerase II promoter"/>
    <property type="evidence" value="ECO:0007669"/>
    <property type="project" value="InterPro"/>
</dbReference>
<keyword evidence="4" id="KW-1185">Reference proteome</keyword>
<protein>
    <recommendedName>
        <fullName evidence="2">Transcription initiation factor IIE subunit beta E-tether domain-containing protein</fullName>
    </recommendedName>
</protein>
<proteinExistence type="predicted"/>
<dbReference type="InterPro" id="IPR016656">
    <property type="entry name" value="TFIIE-bsu"/>
</dbReference>
<dbReference type="OrthoDB" id="2589939at2759"/>
<dbReference type="Pfam" id="PF22254">
    <property type="entry name" value="TFA2_E-tether"/>
    <property type="match status" value="1"/>
</dbReference>
<dbReference type="GO" id="GO:0001097">
    <property type="term" value="F:TFIIH-class transcription factor complex binding"/>
    <property type="evidence" value="ECO:0007669"/>
    <property type="project" value="TreeGrafter"/>
</dbReference>
<reference evidence="3" key="1">
    <citation type="submission" date="2020-07" db="EMBL/GenBank/DDBJ databases">
        <title>Draft Genome Sequence of a Deep-Sea Yeast, Naganishia (Cryptococcus) liquefaciens strain N6.</title>
        <authorList>
            <person name="Han Y.W."/>
            <person name="Kajitani R."/>
            <person name="Morimoto H."/>
            <person name="Parhat M."/>
            <person name="Tsubouchi H."/>
            <person name="Bakenova O."/>
            <person name="Ogata M."/>
            <person name="Argunhan B."/>
            <person name="Aoki R."/>
            <person name="Kajiwara S."/>
            <person name="Itoh T."/>
            <person name="Iwasaki H."/>
        </authorList>
    </citation>
    <scope>NUCLEOTIDE SEQUENCE</scope>
    <source>
        <strain evidence="3">N6</strain>
    </source>
</reference>
<name>A0A8H3YJE0_9TREE</name>
<accession>A0A8H3YJE0</accession>
<evidence type="ECO:0000313" key="4">
    <source>
        <dbReference type="Proteomes" id="UP000620104"/>
    </source>
</evidence>
<dbReference type="PANTHER" id="PTHR12716:SF8">
    <property type="entry name" value="TRANSCRIPTION INITIATION FACTOR IIE SUBUNIT BETA"/>
    <property type="match status" value="1"/>
</dbReference>
<feature type="compositionally biased region" description="Basic and acidic residues" evidence="1">
    <location>
        <begin position="41"/>
        <end position="53"/>
    </location>
</feature>
<evidence type="ECO:0000256" key="1">
    <source>
        <dbReference type="SAM" id="MobiDB-lite"/>
    </source>
</evidence>
<organism evidence="3 4">
    <name type="scientific">Naganishia liquefaciens</name>
    <dbReference type="NCBI Taxonomy" id="104408"/>
    <lineage>
        <taxon>Eukaryota</taxon>
        <taxon>Fungi</taxon>
        <taxon>Dikarya</taxon>
        <taxon>Basidiomycota</taxon>
        <taxon>Agaricomycotina</taxon>
        <taxon>Tremellomycetes</taxon>
        <taxon>Filobasidiales</taxon>
        <taxon>Filobasidiaceae</taxon>
        <taxon>Naganishia</taxon>
    </lineage>
</organism>
<feature type="region of interest" description="Disordered" evidence="1">
    <location>
        <begin position="294"/>
        <end position="320"/>
    </location>
</feature>